<dbReference type="AlphaFoldDB" id="A0A1B0DIQ1"/>
<name>A0A1B0DIQ1_PHLPP</name>
<dbReference type="SUPFAM" id="SSF140856">
    <property type="entry name" value="USP8 N-terminal domain-like"/>
    <property type="match status" value="1"/>
</dbReference>
<evidence type="ECO:0000313" key="2">
    <source>
        <dbReference type="EnsemblMetazoa" id="PPAI008038-PA"/>
    </source>
</evidence>
<dbReference type="PANTHER" id="PTHR12947">
    <property type="entry name" value="AMSH-LIKE PROTEASE"/>
    <property type="match status" value="1"/>
</dbReference>
<sequence length="306" mass="34075">MSKRVNFAEFGIVEPHARLKHLANHGNLSDIDLNIPIRRYYRSGMEMVRMANVYLSEGNLEDAYILYMKFMTLFIEKIKSHPEYKTVAAATKQQNQAKLKEVLPITEKLKTTLLGRYEKEYTQFLANKEAERAKEAAAARERAKNSIPPPTASLSGASAATDFAPSAPNAELLDSIVYPNDFPSDPNRSSSSGLILPDSDKKHPTRPTFDRNLKPSSSSLLDGTLRTVVVPIDTMTSFLELAKSNTQSNVETCAILAGALAHNQLILTHMILPKQKGTSDSCNTMNEEEIFDVQDQHNLITLGWIH</sequence>
<feature type="compositionally biased region" description="Basic and acidic residues" evidence="1">
    <location>
        <begin position="135"/>
        <end position="144"/>
    </location>
</feature>
<dbReference type="Pfam" id="PF01398">
    <property type="entry name" value="JAB"/>
    <property type="match status" value="1"/>
</dbReference>
<dbReference type="GO" id="GO:0061578">
    <property type="term" value="F:K63-linked deubiquitinase activity"/>
    <property type="evidence" value="ECO:0007669"/>
    <property type="project" value="TreeGrafter"/>
</dbReference>
<dbReference type="GO" id="GO:0008237">
    <property type="term" value="F:metallopeptidase activity"/>
    <property type="evidence" value="ECO:0007669"/>
    <property type="project" value="InterPro"/>
</dbReference>
<accession>A0A1B0DIQ1</accession>
<feature type="region of interest" description="Disordered" evidence="1">
    <location>
        <begin position="181"/>
        <end position="216"/>
    </location>
</feature>
<dbReference type="GO" id="GO:0016020">
    <property type="term" value="C:membrane"/>
    <property type="evidence" value="ECO:0007669"/>
    <property type="project" value="TreeGrafter"/>
</dbReference>
<dbReference type="EMBL" id="AJVK01062884">
    <property type="status" value="NOT_ANNOTATED_CDS"/>
    <property type="molecule type" value="Genomic_DNA"/>
</dbReference>
<dbReference type="Gene3D" id="1.20.58.80">
    <property type="entry name" value="Phosphotransferase system, lactose/cellobiose-type IIA subunit"/>
    <property type="match status" value="1"/>
</dbReference>
<dbReference type="Proteomes" id="UP000092462">
    <property type="component" value="Unassembled WGS sequence"/>
</dbReference>
<dbReference type="InterPro" id="IPR000555">
    <property type="entry name" value="JAMM/MPN+_dom"/>
</dbReference>
<dbReference type="PANTHER" id="PTHR12947:SF13">
    <property type="entry name" value="FI19924P1"/>
    <property type="match status" value="1"/>
</dbReference>
<feature type="region of interest" description="Disordered" evidence="1">
    <location>
        <begin position="135"/>
        <end position="160"/>
    </location>
</feature>
<organism evidence="2 3">
    <name type="scientific">Phlebotomus papatasi</name>
    <name type="common">Sandfly</name>
    <dbReference type="NCBI Taxonomy" id="29031"/>
    <lineage>
        <taxon>Eukaryota</taxon>
        <taxon>Metazoa</taxon>
        <taxon>Ecdysozoa</taxon>
        <taxon>Arthropoda</taxon>
        <taxon>Hexapoda</taxon>
        <taxon>Insecta</taxon>
        <taxon>Pterygota</taxon>
        <taxon>Neoptera</taxon>
        <taxon>Endopterygota</taxon>
        <taxon>Diptera</taxon>
        <taxon>Nematocera</taxon>
        <taxon>Psychodoidea</taxon>
        <taxon>Psychodidae</taxon>
        <taxon>Phlebotomus</taxon>
        <taxon>Phlebotomus</taxon>
    </lineage>
</organism>
<dbReference type="GO" id="GO:0070536">
    <property type="term" value="P:protein K63-linked deubiquitination"/>
    <property type="evidence" value="ECO:0007669"/>
    <property type="project" value="TreeGrafter"/>
</dbReference>
<dbReference type="Gene3D" id="3.40.140.10">
    <property type="entry name" value="Cytidine Deaminase, domain 2"/>
    <property type="match status" value="1"/>
</dbReference>
<dbReference type="PROSITE" id="PS50249">
    <property type="entry name" value="MPN"/>
    <property type="match status" value="1"/>
</dbReference>
<reference evidence="2" key="1">
    <citation type="submission" date="2022-08" db="UniProtKB">
        <authorList>
            <consortium name="EnsemblMetazoa"/>
        </authorList>
    </citation>
    <scope>IDENTIFICATION</scope>
    <source>
        <strain evidence="2">Israel</strain>
    </source>
</reference>
<keyword evidence="3" id="KW-1185">Reference proteome</keyword>
<dbReference type="VEuPathDB" id="VectorBase:PPAI008038"/>
<dbReference type="Pfam" id="PF08969">
    <property type="entry name" value="USP8_dimer"/>
    <property type="match status" value="1"/>
</dbReference>
<dbReference type="GO" id="GO:0005768">
    <property type="term" value="C:endosome"/>
    <property type="evidence" value="ECO:0007669"/>
    <property type="project" value="TreeGrafter"/>
</dbReference>
<evidence type="ECO:0000313" key="3">
    <source>
        <dbReference type="Proteomes" id="UP000092462"/>
    </source>
</evidence>
<evidence type="ECO:0000256" key="1">
    <source>
        <dbReference type="SAM" id="MobiDB-lite"/>
    </source>
</evidence>
<dbReference type="VEuPathDB" id="VectorBase:PPAPM1_006449"/>
<protein>
    <submittedName>
        <fullName evidence="2">Uncharacterized protein</fullName>
    </submittedName>
</protein>
<dbReference type="EnsemblMetazoa" id="PPAI008038-RA">
    <property type="protein sequence ID" value="PPAI008038-PA"/>
    <property type="gene ID" value="PPAI008038"/>
</dbReference>
<proteinExistence type="predicted"/>
<dbReference type="InterPro" id="IPR015063">
    <property type="entry name" value="USP8_dimer"/>
</dbReference>
<dbReference type="SUPFAM" id="SSF102712">
    <property type="entry name" value="JAB1/MPN domain"/>
    <property type="match status" value="1"/>
</dbReference>
<dbReference type="InterPro" id="IPR037518">
    <property type="entry name" value="MPN"/>
</dbReference>
<feature type="compositionally biased region" description="Basic and acidic residues" evidence="1">
    <location>
        <begin position="198"/>
        <end position="213"/>
    </location>
</feature>